<dbReference type="EMBL" id="DVHC01000075">
    <property type="protein sequence ID" value="HIR59947.1"/>
    <property type="molecule type" value="Genomic_DNA"/>
</dbReference>
<evidence type="ECO:0000313" key="1">
    <source>
        <dbReference type="EMBL" id="HIR59947.1"/>
    </source>
</evidence>
<dbReference type="Proteomes" id="UP000824232">
    <property type="component" value="Unassembled WGS sequence"/>
</dbReference>
<dbReference type="AlphaFoldDB" id="A0A9D1J3U8"/>
<comment type="caution">
    <text evidence="1">The sequence shown here is derived from an EMBL/GenBank/DDBJ whole genome shotgun (WGS) entry which is preliminary data.</text>
</comment>
<protein>
    <submittedName>
        <fullName evidence="1">Uncharacterized protein</fullName>
    </submittedName>
</protein>
<name>A0A9D1J3U8_9FIRM</name>
<sequence>RYSLALTCRDNKNKSLNYKEERLKDVDDMIDYYSDEKKKTVGMFEYYMGHTRKEKYNLVMEDGSYATKQDIAKIKTNYKKYIENSNLWKGILSFKREYLDENIDIKTLEQKIAKEVMPQFLKYCGFKDIKDMSFVFAVHTNRKHQPHIHFAFIEKKPNYLYCDNKVNYRRKGKISLDEQRYLKRLVELAIEREKYYTPLLKKTNEDIDYLKSYFNPNEKNFALRNVSEIYVEEDILKLGELIRKYREQNSQTSKKVKYNSIKDNELGKEIKSLTKRIKSYLFNDETSILYASRKDIKKDLEKLNDYFDTLNKNNNIKELVADNSIVNKKEEYIDNYIYNSIVNHALYKYNHISMYVKNKNNADKITIDDLIQEVAYQNSKRNKFNDKQRRKQVLDNYFKGDSYISKFPSKHKIEKAIKNINYEMEKASQEFSKLFNYDDKTK</sequence>
<reference evidence="1" key="2">
    <citation type="journal article" date="2021" name="PeerJ">
        <title>Extensive microbial diversity within the chicken gut microbiome revealed by metagenomics and culture.</title>
        <authorList>
            <person name="Gilroy R."/>
            <person name="Ravi A."/>
            <person name="Getino M."/>
            <person name="Pursley I."/>
            <person name="Horton D.L."/>
            <person name="Alikhan N.F."/>
            <person name="Baker D."/>
            <person name="Gharbi K."/>
            <person name="Hall N."/>
            <person name="Watson M."/>
            <person name="Adriaenssens E.M."/>
            <person name="Foster-Nyarko E."/>
            <person name="Jarju S."/>
            <person name="Secka A."/>
            <person name="Antonio M."/>
            <person name="Oren A."/>
            <person name="Chaudhuri R.R."/>
            <person name="La Ragione R."/>
            <person name="Hildebrand F."/>
            <person name="Pallen M.J."/>
        </authorList>
    </citation>
    <scope>NUCLEOTIDE SEQUENCE</scope>
    <source>
        <strain evidence="1">CHK184-20233</strain>
    </source>
</reference>
<proteinExistence type="predicted"/>
<feature type="non-terminal residue" evidence="1">
    <location>
        <position position="1"/>
    </location>
</feature>
<gene>
    <name evidence="1" type="ORF">IAB38_07930</name>
</gene>
<evidence type="ECO:0000313" key="2">
    <source>
        <dbReference type="Proteomes" id="UP000824232"/>
    </source>
</evidence>
<organism evidence="1 2">
    <name type="scientific">Candidatus Onthousia excrementipullorum</name>
    <dbReference type="NCBI Taxonomy" id="2840884"/>
    <lineage>
        <taxon>Bacteria</taxon>
        <taxon>Bacillati</taxon>
        <taxon>Bacillota</taxon>
        <taxon>Bacilli</taxon>
        <taxon>Candidatus Onthousia</taxon>
    </lineage>
</organism>
<accession>A0A9D1J3U8</accession>
<reference evidence="1" key="1">
    <citation type="submission" date="2020-10" db="EMBL/GenBank/DDBJ databases">
        <authorList>
            <person name="Gilroy R."/>
        </authorList>
    </citation>
    <scope>NUCLEOTIDE SEQUENCE</scope>
    <source>
        <strain evidence="1">CHK184-20233</strain>
    </source>
</reference>